<dbReference type="EMBL" id="WINI01000008">
    <property type="protein sequence ID" value="MQR02183.1"/>
    <property type="molecule type" value="Genomic_DNA"/>
</dbReference>
<dbReference type="NCBIfam" id="TIGR01352">
    <property type="entry name" value="tonB_Cterm"/>
    <property type="match status" value="1"/>
</dbReference>
<evidence type="ECO:0000256" key="10">
    <source>
        <dbReference type="SAM" id="MobiDB-lite"/>
    </source>
</evidence>
<protein>
    <submittedName>
        <fullName evidence="13">TonB family protein</fullName>
    </submittedName>
</protein>
<evidence type="ECO:0000256" key="2">
    <source>
        <dbReference type="ARBA" id="ARBA00006555"/>
    </source>
</evidence>
<keyword evidence="8 11" id="KW-1133">Transmembrane helix</keyword>
<dbReference type="Gene3D" id="3.30.1150.10">
    <property type="match status" value="1"/>
</dbReference>
<comment type="caution">
    <text evidence="13">The sequence shown here is derived from an EMBL/GenBank/DDBJ whole genome shotgun (WGS) entry which is preliminary data.</text>
</comment>
<keyword evidence="4" id="KW-1003">Cell membrane</keyword>
<dbReference type="GO" id="GO:0031992">
    <property type="term" value="F:energy transducer activity"/>
    <property type="evidence" value="ECO:0007669"/>
    <property type="project" value="TreeGrafter"/>
</dbReference>
<dbReference type="GO" id="GO:0098797">
    <property type="term" value="C:plasma membrane protein complex"/>
    <property type="evidence" value="ECO:0007669"/>
    <property type="project" value="TreeGrafter"/>
</dbReference>
<dbReference type="Proteomes" id="UP000451565">
    <property type="component" value="Unassembled WGS sequence"/>
</dbReference>
<keyword evidence="7" id="KW-0653">Protein transport</keyword>
<evidence type="ECO:0000256" key="9">
    <source>
        <dbReference type="ARBA" id="ARBA00023136"/>
    </source>
</evidence>
<dbReference type="RefSeq" id="WP_153235799.1">
    <property type="nucleotide sequence ID" value="NZ_WINI01000008.1"/>
</dbReference>
<proteinExistence type="inferred from homology"/>
<dbReference type="SUPFAM" id="SSF74653">
    <property type="entry name" value="TolA/TonB C-terminal domain"/>
    <property type="match status" value="1"/>
</dbReference>
<evidence type="ECO:0000313" key="13">
    <source>
        <dbReference type="EMBL" id="MQR02183.1"/>
    </source>
</evidence>
<comment type="similarity">
    <text evidence="2">Belongs to the TonB family.</text>
</comment>
<organism evidence="13 14">
    <name type="scientific">Glaciimonas soli</name>
    <dbReference type="NCBI Taxonomy" id="2590999"/>
    <lineage>
        <taxon>Bacteria</taxon>
        <taxon>Pseudomonadati</taxon>
        <taxon>Pseudomonadota</taxon>
        <taxon>Betaproteobacteria</taxon>
        <taxon>Burkholderiales</taxon>
        <taxon>Oxalobacteraceae</taxon>
        <taxon>Glaciimonas</taxon>
    </lineage>
</organism>
<dbReference type="PROSITE" id="PS52015">
    <property type="entry name" value="TONB_CTD"/>
    <property type="match status" value="1"/>
</dbReference>
<dbReference type="Pfam" id="PF03544">
    <property type="entry name" value="TonB_C"/>
    <property type="match status" value="1"/>
</dbReference>
<reference evidence="13 14" key="1">
    <citation type="submission" date="2019-10" db="EMBL/GenBank/DDBJ databases">
        <title>Glaciimonas soli sp. nov., a psychrophilic bacterium isolated from the forest soil of a high elevation mountain in Taiwan.</title>
        <authorList>
            <person name="Wang L.-T."/>
            <person name="Shieh W.Y."/>
        </authorList>
    </citation>
    <scope>NUCLEOTIDE SEQUENCE [LARGE SCALE GENOMIC DNA]</scope>
    <source>
        <strain evidence="13 14">GS1</strain>
    </source>
</reference>
<feature type="region of interest" description="Disordered" evidence="10">
    <location>
        <begin position="93"/>
        <end position="123"/>
    </location>
</feature>
<feature type="domain" description="TonB C-terminal" evidence="12">
    <location>
        <begin position="156"/>
        <end position="247"/>
    </location>
</feature>
<feature type="transmembrane region" description="Helical" evidence="11">
    <location>
        <begin position="34"/>
        <end position="51"/>
    </location>
</feature>
<dbReference type="GO" id="GO:0055085">
    <property type="term" value="P:transmembrane transport"/>
    <property type="evidence" value="ECO:0007669"/>
    <property type="project" value="InterPro"/>
</dbReference>
<keyword evidence="9 11" id="KW-0472">Membrane</keyword>
<evidence type="ECO:0000256" key="7">
    <source>
        <dbReference type="ARBA" id="ARBA00022927"/>
    </source>
</evidence>
<keyword evidence="14" id="KW-1185">Reference proteome</keyword>
<dbReference type="InterPro" id="IPR037682">
    <property type="entry name" value="TonB_C"/>
</dbReference>
<evidence type="ECO:0000256" key="4">
    <source>
        <dbReference type="ARBA" id="ARBA00022475"/>
    </source>
</evidence>
<keyword evidence="5" id="KW-0997">Cell inner membrane</keyword>
<keyword evidence="3" id="KW-0813">Transport</keyword>
<evidence type="ECO:0000256" key="1">
    <source>
        <dbReference type="ARBA" id="ARBA00004383"/>
    </source>
</evidence>
<dbReference type="PANTHER" id="PTHR33446">
    <property type="entry name" value="PROTEIN TONB-RELATED"/>
    <property type="match status" value="1"/>
</dbReference>
<dbReference type="AlphaFoldDB" id="A0A843YWU2"/>
<comment type="subcellular location">
    <subcellularLocation>
        <location evidence="1">Cell inner membrane</location>
        <topology evidence="1">Single-pass membrane protein</topology>
        <orientation evidence="1">Periplasmic side</orientation>
    </subcellularLocation>
</comment>
<evidence type="ECO:0000259" key="12">
    <source>
        <dbReference type="PROSITE" id="PS52015"/>
    </source>
</evidence>
<dbReference type="InterPro" id="IPR006260">
    <property type="entry name" value="TonB/TolA_C"/>
</dbReference>
<dbReference type="GO" id="GO:0015031">
    <property type="term" value="P:protein transport"/>
    <property type="evidence" value="ECO:0007669"/>
    <property type="project" value="UniProtKB-KW"/>
</dbReference>
<evidence type="ECO:0000256" key="11">
    <source>
        <dbReference type="SAM" id="Phobius"/>
    </source>
</evidence>
<evidence type="ECO:0000256" key="6">
    <source>
        <dbReference type="ARBA" id="ARBA00022692"/>
    </source>
</evidence>
<keyword evidence="6 11" id="KW-0812">Transmembrane</keyword>
<sequence length="247" mass="26360">MSATFPLPPSGSPHFSITATAKSWSPSAQKKKRLISLGIILLLHIALFLALKNGLVQQVTLAIPQQIVTVFIAPQAASQPSKPKVVTPKAVPVAKKNSAPPPPIPVPAASRTPAPPIAAPVAETESQHEDVSEVATETAIPAASPAATVAAPTPRTITSGIEYIQEPRPEYPSSSKRMGEEGKVIMRVLINEKGRAERIEIQKTSGYSRLDDAAKRAMLRALFKPYMENGKAIPVYAIVPINFQLSN</sequence>
<dbReference type="OrthoDB" id="9792439at2"/>
<dbReference type="PANTHER" id="PTHR33446:SF2">
    <property type="entry name" value="PROTEIN TONB"/>
    <property type="match status" value="1"/>
</dbReference>
<name>A0A843YWU2_9BURK</name>
<dbReference type="InterPro" id="IPR051045">
    <property type="entry name" value="TonB-dependent_transducer"/>
</dbReference>
<evidence type="ECO:0000256" key="5">
    <source>
        <dbReference type="ARBA" id="ARBA00022519"/>
    </source>
</evidence>
<gene>
    <name evidence="13" type="ORF">GEV47_16015</name>
</gene>
<evidence type="ECO:0000256" key="8">
    <source>
        <dbReference type="ARBA" id="ARBA00022989"/>
    </source>
</evidence>
<evidence type="ECO:0000256" key="3">
    <source>
        <dbReference type="ARBA" id="ARBA00022448"/>
    </source>
</evidence>
<accession>A0A843YWU2</accession>
<evidence type="ECO:0000313" key="14">
    <source>
        <dbReference type="Proteomes" id="UP000451565"/>
    </source>
</evidence>